<protein>
    <submittedName>
        <fullName evidence="3">Uncharacterized protein</fullName>
    </submittedName>
</protein>
<evidence type="ECO:0000313" key="3">
    <source>
        <dbReference type="EMBL" id="CAE0260367.1"/>
    </source>
</evidence>
<gene>
    <name evidence="2" type="ORF">PBIL07802_LOCUS22641</name>
    <name evidence="3" type="ORF">PBIL07802_LOCUS22646</name>
</gene>
<dbReference type="EMBL" id="HBIB01034875">
    <property type="protein sequence ID" value="CAE0260362.1"/>
    <property type="molecule type" value="Transcribed_RNA"/>
</dbReference>
<organism evidence="3">
    <name type="scientific">Palpitomonas bilix</name>
    <dbReference type="NCBI Taxonomy" id="652834"/>
    <lineage>
        <taxon>Eukaryota</taxon>
        <taxon>Eukaryota incertae sedis</taxon>
    </lineage>
</organism>
<dbReference type="EMBL" id="HBIB01034880">
    <property type="protein sequence ID" value="CAE0260367.1"/>
    <property type="molecule type" value="Transcribed_RNA"/>
</dbReference>
<evidence type="ECO:0000256" key="1">
    <source>
        <dbReference type="SAM" id="Coils"/>
    </source>
</evidence>
<evidence type="ECO:0000313" key="2">
    <source>
        <dbReference type="EMBL" id="CAE0260362.1"/>
    </source>
</evidence>
<proteinExistence type="predicted"/>
<keyword evidence="1" id="KW-0175">Coiled coil</keyword>
<feature type="coiled-coil region" evidence="1">
    <location>
        <begin position="66"/>
        <end position="93"/>
    </location>
</feature>
<accession>A0A7S3DKW2</accession>
<dbReference type="AlphaFoldDB" id="A0A7S3DKW2"/>
<name>A0A7S3DKW2_9EUKA</name>
<reference evidence="3" key="1">
    <citation type="submission" date="2021-01" db="EMBL/GenBank/DDBJ databases">
        <authorList>
            <person name="Corre E."/>
            <person name="Pelletier E."/>
            <person name="Niang G."/>
            <person name="Scheremetjew M."/>
            <person name="Finn R."/>
            <person name="Kale V."/>
            <person name="Holt S."/>
            <person name="Cochrane G."/>
            <person name="Meng A."/>
            <person name="Brown T."/>
            <person name="Cohen L."/>
        </authorList>
    </citation>
    <scope>NUCLEOTIDE SEQUENCE</scope>
    <source>
        <strain evidence="3">NIES-2562</strain>
    </source>
</reference>
<sequence>MPVQKKICELCGGSSSSFFNVKPTQQKIDDKNSALAKEEHFVSNLKLTVESVLVAAMETREKRSHRSDLKMRIKYLKKKVQAKREELAVIEGQKERQIQSFRTRSASAFCIASDESRLSIAAGNAEEEAVDKFWEKFQKQSGSGSEAEAGRGCDRMPNLMTSEPLSHLKESIVKNLAQLISVLVLDIFQVEMVDQPTYSAHLETLRLRKIMGNRLPQDLRWNSVQEMVDRFGVGREECKKGLWFFARLLEAMYGILELASPVKVVSSSEGADFKVSIESRRKGRMSFNLLSSFMKFINLCAGSQEGEIALFSYDGVTALSHAADEFIRSLFRVDLNTYYPGRSVGYLCSRAKEGFTAPGLDHPGSLFSLSSFFPFLRSK</sequence>